<accession>A0A5C3KWR9</accession>
<proteinExistence type="predicted"/>
<reference evidence="2 3" key="1">
    <citation type="journal article" date="2019" name="Nat. Ecol. Evol.">
        <title>Megaphylogeny resolves global patterns of mushroom evolution.</title>
        <authorList>
            <person name="Varga T."/>
            <person name="Krizsan K."/>
            <person name="Foldi C."/>
            <person name="Dima B."/>
            <person name="Sanchez-Garcia M."/>
            <person name="Sanchez-Ramirez S."/>
            <person name="Szollosi G.J."/>
            <person name="Szarkandi J.G."/>
            <person name="Papp V."/>
            <person name="Albert L."/>
            <person name="Andreopoulos W."/>
            <person name="Angelini C."/>
            <person name="Antonin V."/>
            <person name="Barry K.W."/>
            <person name="Bougher N.L."/>
            <person name="Buchanan P."/>
            <person name="Buyck B."/>
            <person name="Bense V."/>
            <person name="Catcheside P."/>
            <person name="Chovatia M."/>
            <person name="Cooper J."/>
            <person name="Damon W."/>
            <person name="Desjardin D."/>
            <person name="Finy P."/>
            <person name="Geml J."/>
            <person name="Haridas S."/>
            <person name="Hughes K."/>
            <person name="Justo A."/>
            <person name="Karasinski D."/>
            <person name="Kautmanova I."/>
            <person name="Kiss B."/>
            <person name="Kocsube S."/>
            <person name="Kotiranta H."/>
            <person name="LaButti K.M."/>
            <person name="Lechner B.E."/>
            <person name="Liimatainen K."/>
            <person name="Lipzen A."/>
            <person name="Lukacs Z."/>
            <person name="Mihaltcheva S."/>
            <person name="Morgado L.N."/>
            <person name="Niskanen T."/>
            <person name="Noordeloos M.E."/>
            <person name="Ohm R.A."/>
            <person name="Ortiz-Santana B."/>
            <person name="Ovrebo C."/>
            <person name="Racz N."/>
            <person name="Riley R."/>
            <person name="Savchenko A."/>
            <person name="Shiryaev A."/>
            <person name="Soop K."/>
            <person name="Spirin V."/>
            <person name="Szebenyi C."/>
            <person name="Tomsovsky M."/>
            <person name="Tulloss R.E."/>
            <person name="Uehling J."/>
            <person name="Grigoriev I.V."/>
            <person name="Vagvolgyi C."/>
            <person name="Papp T."/>
            <person name="Martin F.M."/>
            <person name="Miettinen O."/>
            <person name="Hibbett D.S."/>
            <person name="Nagy L.G."/>
        </authorList>
    </citation>
    <scope>NUCLEOTIDE SEQUENCE [LARGE SCALE GENOMIC DNA]</scope>
    <source>
        <strain evidence="2 3">CBS 121175</strain>
    </source>
</reference>
<dbReference type="Proteomes" id="UP000307440">
    <property type="component" value="Unassembled WGS sequence"/>
</dbReference>
<dbReference type="EMBL" id="ML210193">
    <property type="protein sequence ID" value="TFK24892.1"/>
    <property type="molecule type" value="Genomic_DNA"/>
</dbReference>
<dbReference type="InterPro" id="IPR024983">
    <property type="entry name" value="CHAT_dom"/>
</dbReference>
<organism evidence="2 3">
    <name type="scientific">Coprinopsis marcescibilis</name>
    <name type="common">Agaric fungus</name>
    <name type="synonym">Psathyrella marcescibilis</name>
    <dbReference type="NCBI Taxonomy" id="230819"/>
    <lineage>
        <taxon>Eukaryota</taxon>
        <taxon>Fungi</taxon>
        <taxon>Dikarya</taxon>
        <taxon>Basidiomycota</taxon>
        <taxon>Agaricomycotina</taxon>
        <taxon>Agaricomycetes</taxon>
        <taxon>Agaricomycetidae</taxon>
        <taxon>Agaricales</taxon>
        <taxon>Agaricineae</taxon>
        <taxon>Psathyrellaceae</taxon>
        <taxon>Coprinopsis</taxon>
    </lineage>
</organism>
<dbReference type="Gene3D" id="1.25.40.10">
    <property type="entry name" value="Tetratricopeptide repeat domain"/>
    <property type="match status" value="1"/>
</dbReference>
<name>A0A5C3KWR9_COPMA</name>
<evidence type="ECO:0000313" key="2">
    <source>
        <dbReference type="EMBL" id="TFK24892.1"/>
    </source>
</evidence>
<dbReference type="Pfam" id="PF12770">
    <property type="entry name" value="CHAT"/>
    <property type="match status" value="1"/>
</dbReference>
<dbReference type="OrthoDB" id="9991317at2759"/>
<sequence length="1440" mass="160058">MADKSKDSVQDPGGGQLGFIIVIADNSEDATNFCTLATGSGFKSAYGEQTSAIVMDHIQFSNPIVLRDLGAGIRTISTVQLLSVAKFGDDMNENINVFISISALLSALHIRAQPLIGVIYLHRLHLRIGGPVAMLLENFAERLLGSQKGSKHCRFAFVSVNWLDKSQTPAALKQIESTESQLASKFLPKYFGAAFPSRQAVKLLGLDLGFFAYFRVGRAGKEGLTTAVTIIESFVLHHQSLEPPLLHSELLLLESNEGLQKTTFGSVFSQSLIMSIEDLKDDESLVEGGAVEADALQDVAELEITQLRLQSSLSPAFTSSSVEFETVSAATKQMVFILHFGYTSDLRNEFFLKRDPPKQLPIVHAPKLHPQLWFLLVPSFTLSEADEFLLSALARQLLFLKKYGFKLIGVASSIFWPSRVDQALIKHNLKMVSAICGSENLSSLALIKETWSAEEKGLFLLSAFQQGGTHFAEAEDYFGPMLFEHFKNGLEHANSLVPAFISELGDASIANTTAGAIIQKYLMDKLGSVQDELNQLQYHGQGLLAKQALFKYHQAQIKALYLQLGVIRFSETFNIYKDIFDKLKDDAHVEKAINQLEAILLCMPDSIPGKCHKSAHLAGLYQTCFEKSGDAHELNQTIKHYDKAVQLIDDKDPKRPEYLNALTQNLDQRFQLFGGKNDIIAAIQHCQEAVAKASQNNNSIQQGLALQALGALLKKKFAAYYEQLSDINQAIGYFKQAEGCFPAQHAAIPIIIADISASHMLKSKYYTYKNQPDMAMADVEKAILEYGRIRPEPSSGHIAYPALQNAKCKAYGKHFKMAQEGTKSQLVEDIEEAILAGEQAVKYSHHTSQECTYLLNLGKAYAYKYQLSKNQDDVTEALLCLKTAAECEAALKMTRFKAARNWGRVAQRQNVKKEILEAYQHCIGLLAQVVGHDIPIYEQHRRLEKIQSVVHEATRVAIQYGKLEKAVEFFEEGRSIVWKHYIKHDLILQELRKKDPKLAKEFEQHSILGNTAAIKEEDSQNYTAATVDKSKSPKKSVGWFQTLLQSGKDLMARIAKISGFDKFLKPKSLSELQVVAKFGPVVLLAITESTCDALILVHKSKTPKHVDLSRHGMTLAKAQEYQKTMEELLKDNRLLTRGVVLKPAKQADAGKKVEIILSSIWAQIASPVIQELLKHKSQGDMHVYWCPAGPLAFLPLHCAGDYSKPRAEEHVSKHIISSYIPNLYTLLRSVNQSSSAKKKEFRLLAIAQSSDLPQTAKEVECIKNISGRTVEKLVNGEATLSVVKDKLMDCQWAHFACHGVQDPVDGLKSALILHNKEKLVLKELIDQRSEHAEFAYLSACQTAVGYSALPEEHVHLAAGMLVAGYKSVVATMWSIRDDDGVKVAEGVYKRLFEKGWMEGGRPDHMKVAKALHDSVQELRESSPAKRSAFLDWVPFIHVGV</sequence>
<keyword evidence="3" id="KW-1185">Reference proteome</keyword>
<dbReference type="InterPro" id="IPR011990">
    <property type="entry name" value="TPR-like_helical_dom_sf"/>
</dbReference>
<dbReference type="STRING" id="230819.A0A5C3KWR9"/>
<gene>
    <name evidence="2" type="ORF">FA15DRAFT_388122</name>
</gene>
<protein>
    <recommendedName>
        <fullName evidence="1">CHAT domain-containing protein</fullName>
    </recommendedName>
</protein>
<evidence type="ECO:0000259" key="1">
    <source>
        <dbReference type="Pfam" id="PF12770"/>
    </source>
</evidence>
<evidence type="ECO:0000313" key="3">
    <source>
        <dbReference type="Proteomes" id="UP000307440"/>
    </source>
</evidence>
<feature type="domain" description="CHAT" evidence="1">
    <location>
        <begin position="1157"/>
        <end position="1439"/>
    </location>
</feature>